<protein>
    <submittedName>
        <fullName evidence="1">Uncharacterized protein</fullName>
    </submittedName>
</protein>
<evidence type="ECO:0000313" key="1">
    <source>
        <dbReference type="EMBL" id="KAI7944110.1"/>
    </source>
</evidence>
<evidence type="ECO:0000313" key="2">
    <source>
        <dbReference type="Proteomes" id="UP001060170"/>
    </source>
</evidence>
<proteinExistence type="predicted"/>
<organism evidence="1 2">
    <name type="scientific">Puccinia striiformis f. sp. tritici</name>
    <dbReference type="NCBI Taxonomy" id="168172"/>
    <lineage>
        <taxon>Eukaryota</taxon>
        <taxon>Fungi</taxon>
        <taxon>Dikarya</taxon>
        <taxon>Basidiomycota</taxon>
        <taxon>Pucciniomycotina</taxon>
        <taxon>Pucciniomycetes</taxon>
        <taxon>Pucciniales</taxon>
        <taxon>Pucciniaceae</taxon>
        <taxon>Puccinia</taxon>
    </lineage>
</organism>
<accession>A0ACC0E4W2</accession>
<name>A0ACC0E4W2_9BASI</name>
<keyword evidence="2" id="KW-1185">Reference proteome</keyword>
<reference evidence="2" key="2">
    <citation type="journal article" date="2018" name="Mol. Plant Microbe Interact.">
        <title>Genome sequence resources for the wheat stripe rust pathogen (Puccinia striiformis f. sp. tritici) and the barley stripe rust pathogen (Puccinia striiformis f. sp. hordei).</title>
        <authorList>
            <person name="Xia C."/>
            <person name="Wang M."/>
            <person name="Yin C."/>
            <person name="Cornejo O.E."/>
            <person name="Hulbert S.H."/>
            <person name="Chen X."/>
        </authorList>
    </citation>
    <scope>NUCLEOTIDE SEQUENCE [LARGE SCALE GENOMIC DNA]</scope>
    <source>
        <strain evidence="2">93-210</strain>
    </source>
</reference>
<reference evidence="1 2" key="3">
    <citation type="journal article" date="2022" name="Microbiol. Spectr.">
        <title>Folding features and dynamics of 3D genome architecture in plant fungal pathogens.</title>
        <authorList>
            <person name="Xia C."/>
        </authorList>
    </citation>
    <scope>NUCLEOTIDE SEQUENCE [LARGE SCALE GENOMIC DNA]</scope>
    <source>
        <strain evidence="1 2">93-210</strain>
    </source>
</reference>
<reference evidence="2" key="1">
    <citation type="journal article" date="2018" name="BMC Genomics">
        <title>Genomic insights into host adaptation between the wheat stripe rust pathogen (Puccinia striiformis f. sp. tritici) and the barley stripe rust pathogen (Puccinia striiformis f. sp. hordei).</title>
        <authorList>
            <person name="Xia C."/>
            <person name="Wang M."/>
            <person name="Yin C."/>
            <person name="Cornejo O.E."/>
            <person name="Hulbert S.H."/>
            <person name="Chen X."/>
        </authorList>
    </citation>
    <scope>NUCLEOTIDE SEQUENCE [LARGE SCALE GENOMIC DNA]</scope>
    <source>
        <strain evidence="2">93-210</strain>
    </source>
</reference>
<dbReference type="EMBL" id="CM045875">
    <property type="protein sequence ID" value="KAI7944110.1"/>
    <property type="molecule type" value="Genomic_DNA"/>
</dbReference>
<gene>
    <name evidence="1" type="ORF">MJO28_011638</name>
</gene>
<dbReference type="Proteomes" id="UP001060170">
    <property type="component" value="Chromosome 11"/>
</dbReference>
<sequence length="1960" mass="212701">MPPSAVNLQNGTAGSSTGTRARGQQGQVRENIWIAPSKIKINQLRAILAEHNVPFKPGAKKDHLKFLYTCLKDEKSKSAAPGKSSQDPVGVERESEANKFPRQKRRNDELVLPPPKRVQKSPTLTCVGPSSTSGVLLVKPPSAIAVPPNCIGKTPANTCIEPSSTSGDANKLVQPLVTARPMVAQVPSAEIPEVGVATSCQLPLVTSQALSRKTIWIGERTFFSLYSTPLIEMLIKIVHTAPSKIKIDQLRAILAEHNVPFEPGAKKDQLKSLYMCLKDNKSKSAAPRKVSQDPVSMERQSPSEVSADKVPGEKRKIDNQGLPPPKRIHKSPTISLVEPSSTSGLALVEPPSAIAVPPKKTPAITCIESSTNTCIKPPTNTRIEPPAITRIESSTDSCIKPSSNTCIKPSSRSGNANEVVQPPVTATPTVTQVPLADKRTLADTHTKPSSTPAIAVVKLPTVLPSVSTIAQQALSKTPVRHESQTSETVNSTPKLQEPLPHPELEPIKLLKGKQRMFDVAQEDFPLKSPKETLDNPKGKQQMVDFAEEDSLHCRGHQPEPVKVPSTSISKAGTVERNLEFTAKVGCFEKQITEVAQPSLQLARTAQQSPVLDTPGQQTQIPGLPLTLSSKAVDAVGTHIKFLNAPDRYAKRRNSVPDLPSQATAGIPCLVSNDVDRPKKPSGATQDDGIFPRKKPRLNACNTSLPLFWLEGLIKRRRDRKAHGTSPPLPFRLAGLDQRLRNQQALSTGFRDHKLTIDGDPLARISAGNPSFQTLVAPAPASSISFVPSRVGFGLFGKNFAELDQQHLSTSPKHVEVTADVHTNLLESDEPAPACLSTLTEGENLLAYIESESRIGLPPFLANPVAAVARSLDIPDPASLTASSTSFAPPGEVLRFTEPASLTAPSTSLAPSGEGFTVGQEILIDSIQIPPGLLAPTTLSTDLNCITLNASTLSDLFGLDFAQHGRNDEPTPASLSLDFAQHGRNDEPTLASLSELGDQETSASPFLNQNNQLSQLVASKDVAEISIQMNGTGTVVVDTQALTGHHPTVGHSTAHQMACLASSYASPFLLQNDRFGQLVASKHTEDVVAISGSLPAGLSSSGGSLVTIDTQVPTEHDQPSVGHKSPNISPFDMTHDLAGDPKLVEDREDSVLFFDEIEGACSRDMDLPKDLNNHVNIAVESPILQHPTRQSKRIIICDSDEEDELPTGRIPPTNNHSSIISLPTINHTSVPPLNTLDTAVQVPSTQALNISQDSHLNSVSVPSTVPLVRDAQDNGLTSELAPSTQALDIVQNNGLTSAPAPSTRAVPLNPALDIAQDNGVALNRTLETAQDICSPPSDAQNAPVPLALPVGHTSNQQNVHKWAKDPNTLTVDALKGVLKSFDVPFRSKDQKAALICKYVILSARRRAVEVREAITASQPHVDTSPIQPRQPDKGKGPAITPTFLSPIPPPLRANIVDDKLEDLISTHVDRPESDVPNQFVSEGTPSRRPPIRPQQPDLRTPNQDVNNWASHVFGAANEMDWDPSVDPTAPESASPQNLYNLMKSFTTDFKEIGHAKLATMNVIADGVTVIADGMSVFKAACDFSSPFSRPSTSARTPGPHQDADIDMNLNTPTPQLLPSSGPLLDAVRKHVDTLFGRPRSDGAFHPPASAEARRSWVEDHEELDSPMEDADFEDDDHYPDPSDMDLDFDPSFPYPDGPGHSDSSPQTLRIMWDMMRRAGVRSFRPNLGEGINADSNRFLWKLAVKIFMRLVASNQLEDVTLAICDEKLVTALLHRYVQGQVMRQYVLPFNNNSNTPLTDYHCYYVNVPRFREGKRPPQLCQWRLGEINQDARLFGLRRVVQTCCSDDETDNDIEVGEGERQKHCRVLGVPWRNHCITLVMIELDRIRQQRIAASGTKSNAPPTRQRKRVPNPPPGRVPLVKKLPIGAYSGEYFKKLSPADIHKIDYTHEPLNYFLEVLTQL</sequence>
<comment type="caution">
    <text evidence="1">The sequence shown here is derived from an EMBL/GenBank/DDBJ whole genome shotgun (WGS) entry which is preliminary data.</text>
</comment>